<dbReference type="InParanoid" id="D8STG8"/>
<dbReference type="EMBL" id="GL377640">
    <property type="protein sequence ID" value="EFJ12197.1"/>
    <property type="molecule type" value="Genomic_DNA"/>
</dbReference>
<sequence>MCVAATRSKTVISTLYFGVPKSVKAVHWISERGVLSAPNKPGQEILQSKRLLESISVAMHQTQCYLYRKQLTTHCQARCRLRKTMVFLSQADFFQYFFMPNEAKLLNAFSCALAQQQQGGSHSRVTGQATFVAVNGLAQA</sequence>
<evidence type="ECO:0000313" key="2">
    <source>
        <dbReference type="Proteomes" id="UP000001514"/>
    </source>
</evidence>
<dbReference type="AlphaFoldDB" id="D8STG8"/>
<gene>
    <name evidence="1" type="ORF">SELMODRAFT_425550</name>
</gene>
<organism evidence="2">
    <name type="scientific">Selaginella moellendorffii</name>
    <name type="common">Spikemoss</name>
    <dbReference type="NCBI Taxonomy" id="88036"/>
    <lineage>
        <taxon>Eukaryota</taxon>
        <taxon>Viridiplantae</taxon>
        <taxon>Streptophyta</taxon>
        <taxon>Embryophyta</taxon>
        <taxon>Tracheophyta</taxon>
        <taxon>Lycopodiopsida</taxon>
        <taxon>Selaginellales</taxon>
        <taxon>Selaginellaceae</taxon>
        <taxon>Selaginella</taxon>
    </lineage>
</organism>
<protein>
    <submittedName>
        <fullName evidence="1">Uncharacterized protein</fullName>
    </submittedName>
</protein>
<dbReference type="Gramene" id="EFJ12197">
    <property type="protein sequence ID" value="EFJ12197"/>
    <property type="gene ID" value="SELMODRAFT_425550"/>
</dbReference>
<keyword evidence="2" id="KW-1185">Reference proteome</keyword>
<reference evidence="1 2" key="1">
    <citation type="journal article" date="2011" name="Science">
        <title>The Selaginella genome identifies genetic changes associated with the evolution of vascular plants.</title>
        <authorList>
            <person name="Banks J.A."/>
            <person name="Nishiyama T."/>
            <person name="Hasebe M."/>
            <person name="Bowman J.L."/>
            <person name="Gribskov M."/>
            <person name="dePamphilis C."/>
            <person name="Albert V.A."/>
            <person name="Aono N."/>
            <person name="Aoyama T."/>
            <person name="Ambrose B.A."/>
            <person name="Ashton N.W."/>
            <person name="Axtell M.J."/>
            <person name="Barker E."/>
            <person name="Barker M.S."/>
            <person name="Bennetzen J.L."/>
            <person name="Bonawitz N.D."/>
            <person name="Chapple C."/>
            <person name="Cheng C."/>
            <person name="Correa L.G."/>
            <person name="Dacre M."/>
            <person name="DeBarry J."/>
            <person name="Dreyer I."/>
            <person name="Elias M."/>
            <person name="Engstrom E.M."/>
            <person name="Estelle M."/>
            <person name="Feng L."/>
            <person name="Finet C."/>
            <person name="Floyd S.K."/>
            <person name="Frommer W.B."/>
            <person name="Fujita T."/>
            <person name="Gramzow L."/>
            <person name="Gutensohn M."/>
            <person name="Harholt J."/>
            <person name="Hattori M."/>
            <person name="Heyl A."/>
            <person name="Hirai T."/>
            <person name="Hiwatashi Y."/>
            <person name="Ishikawa M."/>
            <person name="Iwata M."/>
            <person name="Karol K.G."/>
            <person name="Koehler B."/>
            <person name="Kolukisaoglu U."/>
            <person name="Kubo M."/>
            <person name="Kurata T."/>
            <person name="Lalonde S."/>
            <person name="Li K."/>
            <person name="Li Y."/>
            <person name="Litt A."/>
            <person name="Lyons E."/>
            <person name="Manning G."/>
            <person name="Maruyama T."/>
            <person name="Michael T.P."/>
            <person name="Mikami K."/>
            <person name="Miyazaki S."/>
            <person name="Morinaga S."/>
            <person name="Murata T."/>
            <person name="Mueller-Roeber B."/>
            <person name="Nelson D.R."/>
            <person name="Obara M."/>
            <person name="Oguri Y."/>
            <person name="Olmstead R.G."/>
            <person name="Onodera N."/>
            <person name="Petersen B.L."/>
            <person name="Pils B."/>
            <person name="Prigge M."/>
            <person name="Rensing S.A."/>
            <person name="Riano-Pachon D.M."/>
            <person name="Roberts A.W."/>
            <person name="Sato Y."/>
            <person name="Scheller H.V."/>
            <person name="Schulz B."/>
            <person name="Schulz C."/>
            <person name="Shakirov E.V."/>
            <person name="Shibagaki N."/>
            <person name="Shinohara N."/>
            <person name="Shippen D.E."/>
            <person name="Soerensen I."/>
            <person name="Sotooka R."/>
            <person name="Sugimoto N."/>
            <person name="Sugita M."/>
            <person name="Sumikawa N."/>
            <person name="Tanurdzic M."/>
            <person name="Theissen G."/>
            <person name="Ulvskov P."/>
            <person name="Wakazuki S."/>
            <person name="Weng J.K."/>
            <person name="Willats W.W."/>
            <person name="Wipf D."/>
            <person name="Wolf P.G."/>
            <person name="Yang L."/>
            <person name="Zimmer A.D."/>
            <person name="Zhu Q."/>
            <person name="Mitros T."/>
            <person name="Hellsten U."/>
            <person name="Loque D."/>
            <person name="Otillar R."/>
            <person name="Salamov A."/>
            <person name="Schmutz J."/>
            <person name="Shapiro H."/>
            <person name="Lindquist E."/>
            <person name="Lucas S."/>
            <person name="Rokhsar D."/>
            <person name="Grigoriev I.V."/>
        </authorList>
    </citation>
    <scope>NUCLEOTIDE SEQUENCE [LARGE SCALE GENOMIC DNA]</scope>
</reference>
<name>D8STG8_SELML</name>
<accession>D8STG8</accession>
<evidence type="ECO:0000313" key="1">
    <source>
        <dbReference type="EMBL" id="EFJ12197.1"/>
    </source>
</evidence>
<dbReference type="Proteomes" id="UP000001514">
    <property type="component" value="Unassembled WGS sequence"/>
</dbReference>
<dbReference type="HOGENOM" id="CLU_1838589_0_0_1"/>
<proteinExistence type="predicted"/>
<dbReference type="KEGG" id="smo:SELMODRAFT_425550"/>